<organism evidence="3 4">
    <name type="scientific">Bartonella tribocorum</name>
    <dbReference type="NCBI Taxonomy" id="85701"/>
    <lineage>
        <taxon>Bacteria</taxon>
        <taxon>Pseudomonadati</taxon>
        <taxon>Pseudomonadota</taxon>
        <taxon>Alphaproteobacteria</taxon>
        <taxon>Hyphomicrobiales</taxon>
        <taxon>Bartonellaceae</taxon>
        <taxon>Bartonella</taxon>
    </lineage>
</organism>
<dbReference type="NCBIfam" id="TIGR01552">
    <property type="entry name" value="phd_fam"/>
    <property type="match status" value="1"/>
</dbReference>
<dbReference type="Pfam" id="PF02604">
    <property type="entry name" value="PhdYeFM_antitox"/>
    <property type="match status" value="1"/>
</dbReference>
<sequence>MKKYSFTDVNRGAGDILDEAMSTPVALTKRGREKIIMLPVDLYHELMKSRSSVQSFSYADAPQNILDDLDHGLDDILNSDEHV</sequence>
<name>A0A2M6UQS7_9HYPH</name>
<dbReference type="STRING" id="85701.BM1374166_00462"/>
<dbReference type="RefSeq" id="WP_100129245.1">
    <property type="nucleotide sequence ID" value="NZ_CADDYI010000016.1"/>
</dbReference>
<accession>A0A2M6UQS7</accession>
<comment type="similarity">
    <text evidence="1 2">Belongs to the phD/YefM antitoxin family.</text>
</comment>
<reference evidence="3 4" key="1">
    <citation type="submission" date="2017-06" db="EMBL/GenBank/DDBJ databases">
        <title>Draft genome of Bartonella tribocorum strain L103, isolated from a rodent in Laos.</title>
        <authorList>
            <person name="Hadjadj L."/>
            <person name="Jiyipong T."/>
            <person name="Morand S."/>
            <person name="Diene S.M."/>
            <person name="Rolain J.-M."/>
        </authorList>
    </citation>
    <scope>NUCLEOTIDE SEQUENCE [LARGE SCALE GENOMIC DNA]</scope>
    <source>
        <strain evidence="3 4">L103</strain>
    </source>
</reference>
<comment type="function">
    <text evidence="2">Antitoxin component of a type II toxin-antitoxin (TA) system.</text>
</comment>
<evidence type="ECO:0000313" key="4">
    <source>
        <dbReference type="Proteomes" id="UP000229839"/>
    </source>
</evidence>
<proteinExistence type="inferred from homology"/>
<dbReference type="AlphaFoldDB" id="A0A2M6UQS7"/>
<protein>
    <recommendedName>
        <fullName evidence="2">Antitoxin</fullName>
    </recommendedName>
</protein>
<dbReference type="OrthoDB" id="165038at2"/>
<dbReference type="InterPro" id="IPR006442">
    <property type="entry name" value="Antitoxin_Phd/YefM"/>
</dbReference>
<dbReference type="InterPro" id="IPR036165">
    <property type="entry name" value="YefM-like_sf"/>
</dbReference>
<dbReference type="Proteomes" id="UP000229839">
    <property type="component" value="Unassembled WGS sequence"/>
</dbReference>
<evidence type="ECO:0000256" key="1">
    <source>
        <dbReference type="ARBA" id="ARBA00009981"/>
    </source>
</evidence>
<dbReference type="EMBL" id="NJGE01000015">
    <property type="protein sequence ID" value="PIT68548.1"/>
    <property type="molecule type" value="Genomic_DNA"/>
</dbReference>
<gene>
    <name evidence="3" type="ORF">CER18_06505</name>
</gene>
<evidence type="ECO:0000256" key="2">
    <source>
        <dbReference type="RuleBase" id="RU362080"/>
    </source>
</evidence>
<comment type="caution">
    <text evidence="3">The sequence shown here is derived from an EMBL/GenBank/DDBJ whole genome shotgun (WGS) entry which is preliminary data.</text>
</comment>
<evidence type="ECO:0000313" key="3">
    <source>
        <dbReference type="EMBL" id="PIT68548.1"/>
    </source>
</evidence>
<dbReference type="SUPFAM" id="SSF143120">
    <property type="entry name" value="YefM-like"/>
    <property type="match status" value="1"/>
</dbReference>